<reference evidence="1 2" key="1">
    <citation type="submission" date="2018-10" db="EMBL/GenBank/DDBJ databases">
        <title>Butyricimonas faecalis sp. nov., isolated from human faeces and emended description of the genus Butyricimonas.</title>
        <authorList>
            <person name="Le Roy T."/>
            <person name="Van der Smissen P."/>
            <person name="Paquot A."/>
            <person name="Delzenne N."/>
            <person name="Muccioli G."/>
            <person name="Collet J.-F."/>
            <person name="Cani P.D."/>
        </authorList>
    </citation>
    <scope>NUCLEOTIDE SEQUENCE [LARGE SCALE GENOMIC DNA]</scope>
    <source>
        <strain evidence="1 2">H184</strain>
    </source>
</reference>
<evidence type="ECO:0000313" key="1">
    <source>
        <dbReference type="EMBL" id="AZS31260.1"/>
    </source>
</evidence>
<accession>A0A3Q9IQD3</accession>
<name>A0A3Q9IQD3_9BACT</name>
<organism evidence="1 2">
    <name type="scientific">Butyricimonas faecalis</name>
    <dbReference type="NCBI Taxonomy" id="2093856"/>
    <lineage>
        <taxon>Bacteria</taxon>
        <taxon>Pseudomonadati</taxon>
        <taxon>Bacteroidota</taxon>
        <taxon>Bacteroidia</taxon>
        <taxon>Bacteroidales</taxon>
        <taxon>Odoribacteraceae</taxon>
        <taxon>Butyricimonas</taxon>
    </lineage>
</organism>
<keyword evidence="2" id="KW-1185">Reference proteome</keyword>
<dbReference type="AlphaFoldDB" id="A0A3Q9IQD3"/>
<dbReference type="InterPro" id="IPR046233">
    <property type="entry name" value="DUF6266"/>
</dbReference>
<proteinExistence type="predicted"/>
<gene>
    <name evidence="1" type="ORF">D8S85_18000</name>
</gene>
<dbReference type="RefSeq" id="WP_106481669.1">
    <property type="nucleotide sequence ID" value="NZ_CP032819.1"/>
</dbReference>
<dbReference type="Pfam" id="PF19781">
    <property type="entry name" value="DUF6266"/>
    <property type="match status" value="1"/>
</dbReference>
<protein>
    <submittedName>
        <fullName evidence="1">Uncharacterized protein</fullName>
    </submittedName>
</protein>
<sequence length="208" mass="23434">MAKTEQEIRGKVGNMVFYKMGSETRVRSTASDFQDADSEGQRSGRSRLRVATLFYQRLTKVISREIWKLAAAGTSQNGFNLFMKKNMMVFTPCGRVGDFSRLCLTAGVLQQVNHLEVAEDNGKQVTLTWKVGIDSPSAGDDDRLRVIVLLNDRCFSPFIVEGVDARRKDGRMTFRLERTRGQAAHLYCFFSGKGGMTYSSSQYVRVDE</sequence>
<dbReference type="KEGG" id="buy:D8S85_18000"/>
<dbReference type="EMBL" id="CP032819">
    <property type="protein sequence ID" value="AZS31260.1"/>
    <property type="molecule type" value="Genomic_DNA"/>
</dbReference>
<evidence type="ECO:0000313" key="2">
    <source>
        <dbReference type="Proteomes" id="UP000270673"/>
    </source>
</evidence>
<dbReference type="Proteomes" id="UP000270673">
    <property type="component" value="Chromosome"/>
</dbReference>
<dbReference type="OrthoDB" id="656016at2"/>